<dbReference type="Pfam" id="PF12796">
    <property type="entry name" value="Ank_2"/>
    <property type="match status" value="1"/>
</dbReference>
<organism evidence="3 4">
    <name type="scientific">Falco tinnunculus</name>
    <name type="common">Common kestrel</name>
    <dbReference type="NCBI Taxonomy" id="100819"/>
    <lineage>
        <taxon>Eukaryota</taxon>
        <taxon>Metazoa</taxon>
        <taxon>Chordata</taxon>
        <taxon>Craniata</taxon>
        <taxon>Vertebrata</taxon>
        <taxon>Euteleostomi</taxon>
        <taxon>Archelosauria</taxon>
        <taxon>Archosauria</taxon>
        <taxon>Dinosauria</taxon>
        <taxon>Saurischia</taxon>
        <taxon>Theropoda</taxon>
        <taxon>Coelurosauria</taxon>
        <taxon>Aves</taxon>
        <taxon>Neognathae</taxon>
        <taxon>Neoaves</taxon>
        <taxon>Telluraves</taxon>
        <taxon>Australaves</taxon>
        <taxon>Falconiformes</taxon>
        <taxon>Falconidae</taxon>
        <taxon>Falco</taxon>
    </lineage>
</organism>
<dbReference type="Pfam" id="PF18755">
    <property type="entry name" value="RAMA"/>
    <property type="match status" value="1"/>
</dbReference>
<sequence length="656" mass="73506">WKRGGGQVKRSEKGETQLHIAARRGDLSLVKTLISSGICVNEQDYAGWTAIHEASNGGFTEVILELLKAGANVNSRSMDGILPIHDAVFCNYLEAARILLQHGADPCERDGSGKSALDKACDDEMRELLKSYCAMDRVLPVETTEVPGINSDVLTLTFIIFYRSSVESFKKGALRKQSDNLASRQNQEEFVQKSQNYRKTKQVFSASCSEKQIANLVSHANDKRQSLTADEIVCPEVVAFNMGLGASMPSGNRVEAPLFLENRFPAQESSRHPHSFLDETGANKEAITRKEASDHALASENSVREYPFDNMSKLTNAVEVVTLPSEYTVSTAKVKRSQQKDIDCVPFAEQGNKSLTPTSVTNVLNIVGPRGTVVNSNVCQPGSDCQQVLTDENLHRYVYKKEAFQQQQQQVILSTSTKNFPNTLQQAIPQSSENSCNAGSALTNLIPKTDYPVNFGEKSSQSNSNQECEQKQVRCGRKNRKPLQLIDLLELGRVEPGEDVLEFKLKEFSLKATLLNNGKIRTSERKILQNPVQWVKDLLGSDIPVTRKYVWNKVGLILLPKIAVINVSSDLELPSQERERLGMYHLKSNTQRDRKQQKVIAKELKFQNFSIFNSVEGLSHVLQFREIVMVRKEEFLPCSVMEKHWNFYKGCEDFGF</sequence>
<dbReference type="InterPro" id="IPR040843">
    <property type="entry name" value="RAMA"/>
</dbReference>
<dbReference type="OMA" id="GHQMKSY"/>
<evidence type="ECO:0000313" key="3">
    <source>
        <dbReference type="Ensembl" id="ENSFTIP00000019996.1"/>
    </source>
</evidence>
<dbReference type="InterPro" id="IPR036770">
    <property type="entry name" value="Ankyrin_rpt-contain_sf"/>
</dbReference>
<dbReference type="AlphaFoldDB" id="A0A8C4V4M6"/>
<name>A0A8C4V4M6_FALTI</name>
<dbReference type="SUPFAM" id="SSF48403">
    <property type="entry name" value="Ankyrin repeat"/>
    <property type="match status" value="1"/>
</dbReference>
<keyword evidence="1" id="KW-0040">ANK repeat</keyword>
<dbReference type="InterPro" id="IPR042334">
    <property type="entry name" value="ANKRD31"/>
</dbReference>
<dbReference type="SMART" id="SM00248">
    <property type="entry name" value="ANK"/>
    <property type="match status" value="3"/>
</dbReference>
<dbReference type="PANTHER" id="PTHR24176">
    <property type="entry name" value="ANKYRIN REPEAT DOMAIN-CONTAINING PROTEIN 31-RELATED"/>
    <property type="match status" value="1"/>
</dbReference>
<evidence type="ECO:0000256" key="1">
    <source>
        <dbReference type="PROSITE-ProRule" id="PRU00023"/>
    </source>
</evidence>
<reference evidence="3" key="1">
    <citation type="submission" date="2025-08" db="UniProtKB">
        <authorList>
            <consortium name="Ensembl"/>
        </authorList>
    </citation>
    <scope>IDENTIFICATION</scope>
</reference>
<reference evidence="3" key="2">
    <citation type="submission" date="2025-09" db="UniProtKB">
        <authorList>
            <consortium name="Ensembl"/>
        </authorList>
    </citation>
    <scope>IDENTIFICATION</scope>
</reference>
<feature type="domain" description="RAMA" evidence="2">
    <location>
        <begin position="474"/>
        <end position="540"/>
    </location>
</feature>
<keyword evidence="4" id="KW-1185">Reference proteome</keyword>
<dbReference type="PRINTS" id="PR01415">
    <property type="entry name" value="ANKYRIN"/>
</dbReference>
<dbReference type="OrthoDB" id="2384350at2759"/>
<dbReference type="PROSITE" id="PS50297">
    <property type="entry name" value="ANK_REP_REGION"/>
    <property type="match status" value="3"/>
</dbReference>
<evidence type="ECO:0000259" key="2">
    <source>
        <dbReference type="Pfam" id="PF18755"/>
    </source>
</evidence>
<dbReference type="PANTHER" id="PTHR24176:SF14">
    <property type="entry name" value="ANKYRIN REPEAT DOMAIN-CONTAINING PROTEIN 31"/>
    <property type="match status" value="1"/>
</dbReference>
<dbReference type="InterPro" id="IPR002110">
    <property type="entry name" value="Ankyrin_rpt"/>
</dbReference>
<feature type="repeat" description="ANK" evidence="1">
    <location>
        <begin position="79"/>
        <end position="111"/>
    </location>
</feature>
<feature type="repeat" description="ANK" evidence="1">
    <location>
        <begin position="46"/>
        <end position="78"/>
    </location>
</feature>
<feature type="repeat" description="ANK" evidence="1">
    <location>
        <begin position="13"/>
        <end position="45"/>
    </location>
</feature>
<dbReference type="Pfam" id="PF00023">
    <property type="entry name" value="Ank"/>
    <property type="match status" value="1"/>
</dbReference>
<protein>
    <recommendedName>
        <fullName evidence="2">RAMA domain-containing protein</fullName>
    </recommendedName>
</protein>
<dbReference type="Gene3D" id="1.25.40.20">
    <property type="entry name" value="Ankyrin repeat-containing domain"/>
    <property type="match status" value="1"/>
</dbReference>
<dbReference type="Proteomes" id="UP000694562">
    <property type="component" value="Unplaced"/>
</dbReference>
<dbReference type="Ensembl" id="ENSFTIT00000020827.1">
    <property type="protein sequence ID" value="ENSFTIP00000019996.1"/>
    <property type="gene ID" value="ENSFTIG00000013058.1"/>
</dbReference>
<proteinExistence type="predicted"/>
<evidence type="ECO:0000313" key="4">
    <source>
        <dbReference type="Proteomes" id="UP000694562"/>
    </source>
</evidence>
<accession>A0A8C4V4M6</accession>
<dbReference type="PROSITE" id="PS50088">
    <property type="entry name" value="ANK_REPEAT"/>
    <property type="match status" value="3"/>
</dbReference>